<dbReference type="CDD" id="cd01346">
    <property type="entry name" value="Maltoporin-like"/>
    <property type="match status" value="1"/>
</dbReference>
<dbReference type="HOGENOM" id="CLU_032473_3_0_6"/>
<dbReference type="GO" id="GO:0006811">
    <property type="term" value="P:monoatomic ion transport"/>
    <property type="evidence" value="ECO:0007669"/>
    <property type="project" value="UniProtKB-KW"/>
</dbReference>
<dbReference type="PANTHER" id="PTHR38762:SF1">
    <property type="entry name" value="CRYPTIC OUTER MEMBRANE PORIN BGLH-RELATED"/>
    <property type="match status" value="1"/>
</dbReference>
<dbReference type="STRING" id="1328314.Achr_40160"/>
<evidence type="ECO:0000256" key="8">
    <source>
        <dbReference type="ARBA" id="ARBA00023136"/>
    </source>
</evidence>
<proteinExistence type="inferred from homology"/>
<evidence type="ECO:0000256" key="7">
    <source>
        <dbReference type="ARBA" id="ARBA00023114"/>
    </source>
</evidence>
<dbReference type="RefSeq" id="WP_039807133.1">
    <property type="nucleotide sequence ID" value="NZ_CP010415.1"/>
</dbReference>
<keyword evidence="9" id="KW-0998">Cell outer membrane</keyword>
<evidence type="ECO:0000256" key="5">
    <source>
        <dbReference type="ARBA" id="ARBA00022692"/>
    </source>
</evidence>
<evidence type="ECO:0000256" key="11">
    <source>
        <dbReference type="SAM" id="MobiDB-lite"/>
    </source>
</evidence>
<evidence type="ECO:0000256" key="2">
    <source>
        <dbReference type="ARBA" id="ARBA00007055"/>
    </source>
</evidence>
<keyword evidence="6" id="KW-0406">Ion transport</keyword>
<evidence type="ECO:0000313" key="13">
    <source>
        <dbReference type="EMBL" id="AJE23401.1"/>
    </source>
</evidence>
<dbReference type="InterPro" id="IPR003192">
    <property type="entry name" value="Porin_LamB"/>
</dbReference>
<protein>
    <submittedName>
        <fullName evidence="13">Sucrose/maltose porin</fullName>
    </submittedName>
</protein>
<dbReference type="GO" id="GO:0009279">
    <property type="term" value="C:cell outer membrane"/>
    <property type="evidence" value="ECO:0007669"/>
    <property type="project" value="UniProtKB-SubCell"/>
</dbReference>
<accession>A0A0C4WRQ5</accession>
<feature type="signal peptide" evidence="12">
    <location>
        <begin position="1"/>
        <end position="23"/>
    </location>
</feature>
<dbReference type="GO" id="GO:0015144">
    <property type="term" value="F:carbohydrate transmembrane transporter activity"/>
    <property type="evidence" value="ECO:0007669"/>
    <property type="project" value="TreeGrafter"/>
</dbReference>
<dbReference type="Gene3D" id="2.40.170.10">
    <property type="entry name" value="Porin, LamB type"/>
    <property type="match status" value="1"/>
</dbReference>
<evidence type="ECO:0000256" key="6">
    <source>
        <dbReference type="ARBA" id="ARBA00023065"/>
    </source>
</evidence>
<feature type="compositionally biased region" description="Basic and acidic residues" evidence="11">
    <location>
        <begin position="319"/>
        <end position="334"/>
    </location>
</feature>
<keyword evidence="3" id="KW-0813">Transport</keyword>
<keyword evidence="8" id="KW-0472">Membrane</keyword>
<dbReference type="KEGG" id="acx:Achr_40160"/>
<sequence length="539" mass="60085">MHSAACRPWAGFSLLFLSTHLLAAPAPSVEERLARLEARTIVAERRAAAAEADAARLRREVERLDRQFAVNSSLPTQLQLSLSERVAQIEARQQSLETRTSTLASSVDSIEDLTEGFSFGAYARSGMMTNGSGGGRGGPNVTPAGSIGGSVGRLGNEVDTYVEAKFSKETQASNGTRSKYMFAIADGVETPNDWTSGDSSLNVRQVYAELGNLASFQDIPMLRDATIWAGKRFDRDNYDIHWLDRGIVFLAGTGGGIYDVRPTDGWRLNASLMSRSYGDFGTETNKDIRTYVATLNQYFDDDRWQLMLSAISSGQNNDKLNDDKRKLSDEDSRVNKAGFSPGEKGWHGMFAYHRPDFFGGEGFFKTALLYGKGLGGEVNTIGGDGELLDEAETLRLAIYGHTRLNDDWRIAPALIAEKSKNRYVPDDDYNYLTFNVRLANELSSNFEMLYEFTWQTMDLDARGYDGRQTANGDFWKITFAPTFKAETGEFFTRPELRLFATYMNWSKDLDNFSTTDDFGQKGFKSGGVWQLGVQMETWF</sequence>
<comment type="similarity">
    <text evidence="2">Belongs to the porin LamB (TC 1.B.3) family.</text>
</comment>
<feature type="chain" id="PRO_5002173312" evidence="12">
    <location>
        <begin position="24"/>
        <end position="539"/>
    </location>
</feature>
<keyword evidence="12" id="KW-0732">Signal</keyword>
<evidence type="ECO:0000256" key="4">
    <source>
        <dbReference type="ARBA" id="ARBA00022452"/>
    </source>
</evidence>
<dbReference type="Pfam" id="PF02264">
    <property type="entry name" value="LamB"/>
    <property type="match status" value="1"/>
</dbReference>
<dbReference type="GO" id="GO:0046930">
    <property type="term" value="C:pore complex"/>
    <property type="evidence" value="ECO:0007669"/>
    <property type="project" value="UniProtKB-KW"/>
</dbReference>
<reference evidence="13 14" key="1">
    <citation type="journal article" date="2015" name="PLoS ONE">
        <title>Azotobacter Genomes: The Genome of Azotobacter chroococcum NCIMB 8003 (ATCC 4412).</title>
        <authorList>
            <person name="Robson R.L."/>
            <person name="Jones R."/>
            <person name="Robson R.M."/>
            <person name="Schwartz A."/>
            <person name="Richardson T.H."/>
        </authorList>
    </citation>
    <scope>NUCLEOTIDE SEQUENCE [LARGE SCALE GENOMIC DNA]</scope>
    <source>
        <strain evidence="13 14">NCIMB 8003</strain>
    </source>
</reference>
<evidence type="ECO:0000256" key="10">
    <source>
        <dbReference type="SAM" id="Coils"/>
    </source>
</evidence>
<evidence type="ECO:0000256" key="1">
    <source>
        <dbReference type="ARBA" id="ARBA00004571"/>
    </source>
</evidence>
<keyword evidence="14" id="KW-1185">Reference proteome</keyword>
<dbReference type="PANTHER" id="PTHR38762">
    <property type="entry name" value="CRYPTIC OUTER MEMBRANE PORIN BGLH-RELATED"/>
    <property type="match status" value="1"/>
</dbReference>
<keyword evidence="10" id="KW-0175">Coiled coil</keyword>
<comment type="subcellular location">
    <subcellularLocation>
        <location evidence="1">Cell outer membrane</location>
        <topology evidence="1">Multi-pass membrane protein</topology>
    </subcellularLocation>
</comment>
<keyword evidence="7" id="KW-0626">Porin</keyword>
<dbReference type="GO" id="GO:0015288">
    <property type="term" value="F:porin activity"/>
    <property type="evidence" value="ECO:0007669"/>
    <property type="project" value="UniProtKB-KW"/>
</dbReference>
<evidence type="ECO:0000256" key="9">
    <source>
        <dbReference type="ARBA" id="ARBA00023237"/>
    </source>
</evidence>
<dbReference type="EMBL" id="CP010415">
    <property type="protein sequence ID" value="AJE23401.1"/>
    <property type="molecule type" value="Genomic_DNA"/>
</dbReference>
<keyword evidence="4" id="KW-1134">Transmembrane beta strand</keyword>
<evidence type="ECO:0000256" key="3">
    <source>
        <dbReference type="ARBA" id="ARBA00022448"/>
    </source>
</evidence>
<dbReference type="GO" id="GO:0015774">
    <property type="term" value="P:polysaccharide transport"/>
    <property type="evidence" value="ECO:0007669"/>
    <property type="project" value="TreeGrafter"/>
</dbReference>
<dbReference type="SUPFAM" id="SSF56935">
    <property type="entry name" value="Porins"/>
    <property type="match status" value="1"/>
</dbReference>
<gene>
    <name evidence="13" type="ORF">Achr_40160</name>
</gene>
<feature type="coiled-coil region" evidence="10">
    <location>
        <begin position="33"/>
        <end position="67"/>
    </location>
</feature>
<name>A0A0C4WRQ5_9GAMM</name>
<organism evidence="13 14">
    <name type="scientific">Azotobacter chroococcum NCIMB 8003</name>
    <dbReference type="NCBI Taxonomy" id="1328314"/>
    <lineage>
        <taxon>Bacteria</taxon>
        <taxon>Pseudomonadati</taxon>
        <taxon>Pseudomonadota</taxon>
        <taxon>Gammaproteobacteria</taxon>
        <taxon>Pseudomonadales</taxon>
        <taxon>Pseudomonadaceae</taxon>
        <taxon>Azotobacter</taxon>
    </lineage>
</organism>
<dbReference type="Proteomes" id="UP000068210">
    <property type="component" value="Chromosome"/>
</dbReference>
<feature type="region of interest" description="Disordered" evidence="11">
    <location>
        <begin position="316"/>
        <end position="336"/>
    </location>
</feature>
<keyword evidence="5" id="KW-0812">Transmembrane</keyword>
<evidence type="ECO:0000256" key="12">
    <source>
        <dbReference type="SAM" id="SignalP"/>
    </source>
</evidence>
<dbReference type="AlphaFoldDB" id="A0A0C4WRQ5"/>
<dbReference type="InterPro" id="IPR036998">
    <property type="entry name" value="Porin_LamB_sf"/>
</dbReference>
<evidence type="ECO:0000313" key="14">
    <source>
        <dbReference type="Proteomes" id="UP000068210"/>
    </source>
</evidence>
<dbReference type="InterPro" id="IPR050286">
    <property type="entry name" value="G_neg_Bact_CarbUptk_Porin"/>
</dbReference>